<dbReference type="PANTHER" id="PTHR42801">
    <property type="entry name" value="THIOREDOXIN-DEPENDENT PEROXIDE REDUCTASE"/>
    <property type="match status" value="1"/>
</dbReference>
<dbReference type="GO" id="GO:0140824">
    <property type="term" value="F:thioredoxin-dependent peroxiredoxin activity"/>
    <property type="evidence" value="ECO:0007669"/>
    <property type="project" value="UniProtKB-EC"/>
</dbReference>
<comment type="subunit">
    <text evidence="2">Monomer.</text>
</comment>
<evidence type="ECO:0000256" key="9">
    <source>
        <dbReference type="ARBA" id="ARBA00032824"/>
    </source>
</evidence>
<dbReference type="InterPro" id="IPR000866">
    <property type="entry name" value="AhpC/TSA"/>
</dbReference>
<dbReference type="EC" id="1.11.1.24" evidence="3"/>
<comment type="catalytic activity">
    <reaction evidence="12">
        <text>a hydroperoxide + [thioredoxin]-dithiol = an alcohol + [thioredoxin]-disulfide + H2O</text>
        <dbReference type="Rhea" id="RHEA:62620"/>
        <dbReference type="Rhea" id="RHEA-COMP:10698"/>
        <dbReference type="Rhea" id="RHEA-COMP:10700"/>
        <dbReference type="ChEBI" id="CHEBI:15377"/>
        <dbReference type="ChEBI" id="CHEBI:29950"/>
        <dbReference type="ChEBI" id="CHEBI:30879"/>
        <dbReference type="ChEBI" id="CHEBI:35924"/>
        <dbReference type="ChEBI" id="CHEBI:50058"/>
        <dbReference type="EC" id="1.11.1.24"/>
    </reaction>
</comment>
<evidence type="ECO:0000256" key="2">
    <source>
        <dbReference type="ARBA" id="ARBA00011245"/>
    </source>
</evidence>
<dbReference type="Gene3D" id="3.40.30.10">
    <property type="entry name" value="Glutaredoxin"/>
    <property type="match status" value="1"/>
</dbReference>
<evidence type="ECO:0000256" key="10">
    <source>
        <dbReference type="ARBA" id="ARBA00038489"/>
    </source>
</evidence>
<gene>
    <name evidence="14" type="ORF">J2Z75_000433</name>
</gene>
<accession>A0ABS4EG84</accession>
<evidence type="ECO:0000313" key="14">
    <source>
        <dbReference type="EMBL" id="MBP1856953.1"/>
    </source>
</evidence>
<comment type="function">
    <text evidence="1">Thiol-specific peroxidase that catalyzes the reduction of hydrogen peroxide and organic hydroperoxides to water and alcohols, respectively. Plays a role in cell protection against oxidative stress by detoxifying peroxides and as sensor of hydrogen peroxide-mediated signaling events.</text>
</comment>
<reference evidence="14 15" key="1">
    <citation type="submission" date="2021-03" db="EMBL/GenBank/DDBJ databases">
        <title>Genomic Encyclopedia of Type Strains, Phase IV (KMG-IV): sequencing the most valuable type-strain genomes for metagenomic binning, comparative biology and taxonomic classification.</title>
        <authorList>
            <person name="Goeker M."/>
        </authorList>
    </citation>
    <scope>NUCLEOTIDE SEQUENCE [LARGE SCALE GENOMIC DNA]</scope>
    <source>
        <strain evidence="14 15">DSM 26427</strain>
    </source>
</reference>
<evidence type="ECO:0000256" key="1">
    <source>
        <dbReference type="ARBA" id="ARBA00003330"/>
    </source>
</evidence>
<evidence type="ECO:0000256" key="3">
    <source>
        <dbReference type="ARBA" id="ARBA00013017"/>
    </source>
</evidence>
<keyword evidence="4 14" id="KW-0575">Peroxidase</keyword>
<dbReference type="Proteomes" id="UP000823786">
    <property type="component" value="Unassembled WGS sequence"/>
</dbReference>
<dbReference type="PANTHER" id="PTHR42801:SF4">
    <property type="entry name" value="AHPC_TSA FAMILY PROTEIN"/>
    <property type="match status" value="1"/>
</dbReference>
<dbReference type="Pfam" id="PF00578">
    <property type="entry name" value="AhpC-TSA"/>
    <property type="match status" value="1"/>
</dbReference>
<dbReference type="InterPro" id="IPR024706">
    <property type="entry name" value="Peroxiredoxin_AhpC-typ"/>
</dbReference>
<protein>
    <recommendedName>
        <fullName evidence="3">thioredoxin-dependent peroxiredoxin</fullName>
        <ecNumber evidence="3">1.11.1.24</ecNumber>
    </recommendedName>
    <alternativeName>
        <fullName evidence="9">Thioredoxin peroxidase</fullName>
    </alternativeName>
    <alternativeName>
        <fullName evidence="11">Thioredoxin-dependent peroxiredoxin Bcp</fullName>
    </alternativeName>
</protein>
<evidence type="ECO:0000256" key="5">
    <source>
        <dbReference type="ARBA" id="ARBA00022862"/>
    </source>
</evidence>
<keyword evidence="5" id="KW-0049">Antioxidant</keyword>
<name>A0ABS4EG84_9HYPH</name>
<dbReference type="EMBL" id="JAGGJV010000001">
    <property type="protein sequence ID" value="MBP1856953.1"/>
    <property type="molecule type" value="Genomic_DNA"/>
</dbReference>
<dbReference type="PROSITE" id="PS51352">
    <property type="entry name" value="THIOREDOXIN_2"/>
    <property type="match status" value="1"/>
</dbReference>
<proteinExistence type="inferred from homology"/>
<dbReference type="RefSeq" id="WP_209847069.1">
    <property type="nucleotide sequence ID" value="NZ_JAGGJV010000001.1"/>
</dbReference>
<dbReference type="InterPro" id="IPR036249">
    <property type="entry name" value="Thioredoxin-like_sf"/>
</dbReference>
<evidence type="ECO:0000256" key="11">
    <source>
        <dbReference type="ARBA" id="ARBA00042639"/>
    </source>
</evidence>
<comment type="similarity">
    <text evidence="10">Belongs to the peroxiredoxin family. BCP/PrxQ subfamily.</text>
</comment>
<dbReference type="PIRSF" id="PIRSF000239">
    <property type="entry name" value="AHPC"/>
    <property type="match status" value="1"/>
</dbReference>
<comment type="caution">
    <text evidence="14">The sequence shown here is derived from an EMBL/GenBank/DDBJ whole genome shotgun (WGS) entry which is preliminary data.</text>
</comment>
<sequence length="162" mass="17416">MANLTEGMMAPDFTLPRDGGGTVSLSEFKGKSVVLFFYPKDDTSGCTAESIAFTALSSEFSSAGAVVIGMSPDSVKKHDKFSKKYDLSVILAADEEKTVLNAYGVWVEKSMYGRKYMGVERTTVLIGADGIIRRFWEKVKVPGHAEEVLTAAKSLVSGSGGR</sequence>
<dbReference type="SUPFAM" id="SSF52833">
    <property type="entry name" value="Thioredoxin-like"/>
    <property type="match status" value="1"/>
</dbReference>
<evidence type="ECO:0000256" key="12">
    <source>
        <dbReference type="ARBA" id="ARBA00049091"/>
    </source>
</evidence>
<evidence type="ECO:0000313" key="15">
    <source>
        <dbReference type="Proteomes" id="UP000823786"/>
    </source>
</evidence>
<organism evidence="14 15">
    <name type="scientific">Rhizobium herbae</name>
    <dbReference type="NCBI Taxonomy" id="508661"/>
    <lineage>
        <taxon>Bacteria</taxon>
        <taxon>Pseudomonadati</taxon>
        <taxon>Pseudomonadota</taxon>
        <taxon>Alphaproteobacteria</taxon>
        <taxon>Hyphomicrobiales</taxon>
        <taxon>Rhizobiaceae</taxon>
        <taxon>Rhizobium/Agrobacterium group</taxon>
        <taxon>Rhizobium</taxon>
    </lineage>
</organism>
<keyword evidence="8" id="KW-0676">Redox-active center</keyword>
<evidence type="ECO:0000256" key="4">
    <source>
        <dbReference type="ARBA" id="ARBA00022559"/>
    </source>
</evidence>
<feature type="domain" description="Thioredoxin" evidence="13">
    <location>
        <begin position="4"/>
        <end position="157"/>
    </location>
</feature>
<keyword evidence="15" id="KW-1185">Reference proteome</keyword>
<evidence type="ECO:0000256" key="6">
    <source>
        <dbReference type="ARBA" id="ARBA00023002"/>
    </source>
</evidence>
<evidence type="ECO:0000256" key="7">
    <source>
        <dbReference type="ARBA" id="ARBA00023157"/>
    </source>
</evidence>
<evidence type="ECO:0000256" key="8">
    <source>
        <dbReference type="ARBA" id="ARBA00023284"/>
    </source>
</evidence>
<keyword evidence="7" id="KW-1015">Disulfide bond</keyword>
<dbReference type="InterPro" id="IPR013766">
    <property type="entry name" value="Thioredoxin_domain"/>
</dbReference>
<dbReference type="InterPro" id="IPR050924">
    <property type="entry name" value="Peroxiredoxin_BCP/PrxQ"/>
</dbReference>
<keyword evidence="6 14" id="KW-0560">Oxidoreductase</keyword>
<evidence type="ECO:0000259" key="13">
    <source>
        <dbReference type="PROSITE" id="PS51352"/>
    </source>
</evidence>
<dbReference type="CDD" id="cd03017">
    <property type="entry name" value="PRX_BCP"/>
    <property type="match status" value="1"/>
</dbReference>